<accession>A0A1H0KTJ4</accession>
<evidence type="ECO:0000313" key="2">
    <source>
        <dbReference type="EMBL" id="SDO59106.1"/>
    </source>
</evidence>
<protein>
    <submittedName>
        <fullName evidence="2">Uncharacterized protein</fullName>
    </submittedName>
</protein>
<organism evidence="2 3">
    <name type="scientific">Nakamurella panacisegetis</name>
    <dbReference type="NCBI Taxonomy" id="1090615"/>
    <lineage>
        <taxon>Bacteria</taxon>
        <taxon>Bacillati</taxon>
        <taxon>Actinomycetota</taxon>
        <taxon>Actinomycetes</taxon>
        <taxon>Nakamurellales</taxon>
        <taxon>Nakamurellaceae</taxon>
        <taxon>Nakamurella</taxon>
    </lineage>
</organism>
<keyword evidence="1" id="KW-1133">Transmembrane helix</keyword>
<dbReference type="Proteomes" id="UP000198741">
    <property type="component" value="Chromosome I"/>
</dbReference>
<name>A0A1H0KTJ4_9ACTN</name>
<keyword evidence="1" id="KW-0472">Membrane</keyword>
<keyword evidence="3" id="KW-1185">Reference proteome</keyword>
<dbReference type="EMBL" id="LT629710">
    <property type="protein sequence ID" value="SDO59106.1"/>
    <property type="molecule type" value="Genomic_DNA"/>
</dbReference>
<sequence>MNSIDDLLDRGFDELAGKAPHDADLAGTIRRRSRYRRMVTIAPIAAVVAVLAVIGAVVLIRPPAAGPAARPASACGPVEVSVLPTWARAGFSDPVPRAAYITSRSGHVVAILFTNPLAAPPVAGQGNKILWVADNASGGDDLVIDGRLEGGSATMHTTVAGGPGPSGVDVPTAGCWVFTLTYGTHHDVIDIPYSAP</sequence>
<keyword evidence="1" id="KW-0812">Transmembrane</keyword>
<dbReference type="STRING" id="1090615.SAMN04515671_1422"/>
<reference evidence="2 3" key="1">
    <citation type="submission" date="2016-10" db="EMBL/GenBank/DDBJ databases">
        <authorList>
            <person name="de Groot N.N."/>
        </authorList>
    </citation>
    <scope>NUCLEOTIDE SEQUENCE [LARGE SCALE GENOMIC DNA]</scope>
    <source>
        <strain evidence="3">P4-7,KCTC 19426,CECT 7604</strain>
    </source>
</reference>
<dbReference type="AlphaFoldDB" id="A0A1H0KTJ4"/>
<dbReference type="OrthoDB" id="4271329at2"/>
<evidence type="ECO:0000313" key="3">
    <source>
        <dbReference type="Proteomes" id="UP000198741"/>
    </source>
</evidence>
<feature type="transmembrane region" description="Helical" evidence="1">
    <location>
        <begin position="39"/>
        <end position="60"/>
    </location>
</feature>
<dbReference type="RefSeq" id="WP_090475355.1">
    <property type="nucleotide sequence ID" value="NZ_LT629710.1"/>
</dbReference>
<evidence type="ECO:0000256" key="1">
    <source>
        <dbReference type="SAM" id="Phobius"/>
    </source>
</evidence>
<gene>
    <name evidence="2" type="ORF">SAMN04515671_1422</name>
</gene>
<proteinExistence type="predicted"/>